<protein>
    <recommendedName>
        <fullName evidence="3">RelE/StbE replicon stabilization toxin</fullName>
    </recommendedName>
</protein>
<dbReference type="OrthoDB" id="573758at2"/>
<proteinExistence type="predicted"/>
<organism evidence="1 2">
    <name type="scientific">Planktothrix paucivesiculata PCC 9631</name>
    <dbReference type="NCBI Taxonomy" id="671071"/>
    <lineage>
        <taxon>Bacteria</taxon>
        <taxon>Bacillati</taxon>
        <taxon>Cyanobacteriota</taxon>
        <taxon>Cyanophyceae</taxon>
        <taxon>Oscillatoriophycideae</taxon>
        <taxon>Oscillatoriales</taxon>
        <taxon>Microcoleaceae</taxon>
        <taxon>Planktothrix</taxon>
    </lineage>
</organism>
<name>A0A7Z9BYS2_9CYAN</name>
<dbReference type="InterPro" id="IPR035093">
    <property type="entry name" value="RelE/ParE_toxin_dom_sf"/>
</dbReference>
<dbReference type="Gene3D" id="3.30.2310.20">
    <property type="entry name" value="RelE-like"/>
    <property type="match status" value="1"/>
</dbReference>
<dbReference type="AlphaFoldDB" id="A0A7Z9BYS2"/>
<evidence type="ECO:0000313" key="1">
    <source>
        <dbReference type="EMBL" id="VXD23702.1"/>
    </source>
</evidence>
<reference evidence="1" key="1">
    <citation type="submission" date="2019-10" db="EMBL/GenBank/DDBJ databases">
        <authorList>
            <consortium name="Genoscope - CEA"/>
            <person name="William W."/>
        </authorList>
    </citation>
    <scope>NUCLEOTIDE SEQUENCE [LARGE SCALE GENOMIC DNA]</scope>
    <source>
        <strain evidence="1">BBR_PRJEB10994</strain>
    </source>
</reference>
<evidence type="ECO:0008006" key="3">
    <source>
        <dbReference type="Google" id="ProtNLM"/>
    </source>
</evidence>
<comment type="caution">
    <text evidence="1">The sequence shown here is derived from an EMBL/GenBank/DDBJ whole genome shotgun (WGS) entry which is preliminary data.</text>
</comment>
<dbReference type="EMBL" id="CZCS02000218">
    <property type="protein sequence ID" value="VXD23702.1"/>
    <property type="molecule type" value="Genomic_DNA"/>
</dbReference>
<dbReference type="Proteomes" id="UP000182190">
    <property type="component" value="Unassembled WGS sequence"/>
</dbReference>
<gene>
    <name evidence="1" type="ORF">PL9631_750032</name>
</gene>
<dbReference type="RefSeq" id="WP_083621428.1">
    <property type="nucleotide sequence ID" value="NZ_LR735018.1"/>
</dbReference>
<accession>A0A7Z9BYS2</accession>
<sequence length="106" mass="12365">MGKAKNSYLLQMVKEVQDDISRLPLQLQNNWQKYQKILALDPYQTLGISSHNLIGKLKGCRSLEIDWNGVSYRLVYRIYENPSPKRVVLLSFAEHDPAYEKAQNRK</sequence>
<keyword evidence="2" id="KW-1185">Reference proteome</keyword>
<dbReference type="SUPFAM" id="SSF143011">
    <property type="entry name" value="RelE-like"/>
    <property type="match status" value="1"/>
</dbReference>
<evidence type="ECO:0000313" key="2">
    <source>
        <dbReference type="Proteomes" id="UP000182190"/>
    </source>
</evidence>